<dbReference type="InterPro" id="IPR050261">
    <property type="entry name" value="FrsA_esterase"/>
</dbReference>
<feature type="region of interest" description="Disordered" evidence="1">
    <location>
        <begin position="38"/>
        <end position="61"/>
    </location>
</feature>
<dbReference type="InterPro" id="IPR029058">
    <property type="entry name" value="AB_hydrolase_fold"/>
</dbReference>
<evidence type="ECO:0000256" key="1">
    <source>
        <dbReference type="SAM" id="MobiDB-lite"/>
    </source>
</evidence>
<dbReference type="Proteomes" id="UP000425817">
    <property type="component" value="Chromosome"/>
</dbReference>
<dbReference type="Gene3D" id="3.40.50.1820">
    <property type="entry name" value="alpha/beta hydrolase"/>
    <property type="match status" value="1"/>
</dbReference>
<dbReference type="GO" id="GO:0006508">
    <property type="term" value="P:proteolysis"/>
    <property type="evidence" value="ECO:0007669"/>
    <property type="project" value="InterPro"/>
</dbReference>
<dbReference type="PANTHER" id="PTHR22946">
    <property type="entry name" value="DIENELACTONE HYDROLASE DOMAIN-CONTAINING PROTEIN-RELATED"/>
    <property type="match status" value="1"/>
</dbReference>
<reference evidence="3 4" key="1">
    <citation type="submission" date="2019-12" db="EMBL/GenBank/DDBJ databases">
        <title>Hybrid Genome Assemblies of two High G+C Isolates from Undergraduate Microbiology Courses.</title>
        <authorList>
            <person name="Ne Ville C.J."/>
            <person name="Enright D."/>
            <person name="Hernandez I."/>
            <person name="Dodsworth J."/>
            <person name="Orwin P.M."/>
        </authorList>
    </citation>
    <scope>NUCLEOTIDE SEQUENCE [LARGE SCALE GENOMIC DNA]</scope>
    <source>
        <strain evidence="3 4">CSUSB</strain>
    </source>
</reference>
<name>A0A6I6HCL9_VARPD</name>
<sequence length="328" mass="36828">MGDRLLLRKDGERWPVFWRGRGAQGRRASVFAAFDGTLREPEQPVRKPQGAGHPVDRRARSQAERCRLLGRIGGIPLMSKDLGSLQPLTHEVLQHRVAQKPAVLLVPGWDDSKHEQYDRISAALHEQGWFARRVDFPGDRGQEGSRNEMSRDQHLKELVAAYDDLVAQQVVEGRAVAFIGFSYGGYLGALLSAQRPLQWMALRSPALYRDEDWFVPKEKLDKDELDHYRRSVRSPEENAALAACEAFSGDVLLIESEDDETVPHPAVKSYKASFRNARSFDYRLLEGADHELSSKAAQSRFIEELLRWMDQVTGGAAAAVDDKARGAA</sequence>
<gene>
    <name evidence="3" type="ORF">GOQ09_05150</name>
</gene>
<feature type="domain" description="Peptidase S9 prolyl oligopeptidase catalytic" evidence="2">
    <location>
        <begin position="151"/>
        <end position="314"/>
    </location>
</feature>
<accession>A0A6I6HCL9</accession>
<evidence type="ECO:0000313" key="4">
    <source>
        <dbReference type="Proteomes" id="UP000425817"/>
    </source>
</evidence>
<protein>
    <submittedName>
        <fullName evidence="3">Prolyl oligopeptidase family serine peptidase</fullName>
    </submittedName>
</protein>
<dbReference type="InterPro" id="IPR001375">
    <property type="entry name" value="Peptidase_S9_cat"/>
</dbReference>
<evidence type="ECO:0000259" key="2">
    <source>
        <dbReference type="Pfam" id="PF00326"/>
    </source>
</evidence>
<dbReference type="Pfam" id="PF00326">
    <property type="entry name" value="Peptidase_S9"/>
    <property type="match status" value="1"/>
</dbReference>
<dbReference type="EMBL" id="CP046622">
    <property type="protein sequence ID" value="QGW81001.1"/>
    <property type="molecule type" value="Genomic_DNA"/>
</dbReference>
<dbReference type="SUPFAM" id="SSF53474">
    <property type="entry name" value="alpha/beta-Hydrolases"/>
    <property type="match status" value="1"/>
</dbReference>
<proteinExistence type="predicted"/>
<dbReference type="PANTHER" id="PTHR22946:SF5">
    <property type="entry name" value="PEPTIDASE S9 PROLYL OLIGOPEPTIDASE CATALYTIC DOMAIN-CONTAINING PROTEIN"/>
    <property type="match status" value="1"/>
</dbReference>
<dbReference type="AlphaFoldDB" id="A0A6I6HCL9"/>
<evidence type="ECO:0000313" key="3">
    <source>
        <dbReference type="EMBL" id="QGW81001.1"/>
    </source>
</evidence>
<organism evidence="3 4">
    <name type="scientific">Variovorax paradoxus</name>
    <dbReference type="NCBI Taxonomy" id="34073"/>
    <lineage>
        <taxon>Bacteria</taxon>
        <taxon>Pseudomonadati</taxon>
        <taxon>Pseudomonadota</taxon>
        <taxon>Betaproteobacteria</taxon>
        <taxon>Burkholderiales</taxon>
        <taxon>Comamonadaceae</taxon>
        <taxon>Variovorax</taxon>
    </lineage>
</organism>
<dbReference type="GO" id="GO:0008236">
    <property type="term" value="F:serine-type peptidase activity"/>
    <property type="evidence" value="ECO:0007669"/>
    <property type="project" value="InterPro"/>
</dbReference>